<dbReference type="KEGG" id="pbap:Pla133_30310"/>
<organism evidence="2 3">
    <name type="scientific">Engelhardtia mirabilis</name>
    <dbReference type="NCBI Taxonomy" id="2528011"/>
    <lineage>
        <taxon>Bacteria</taxon>
        <taxon>Pseudomonadati</taxon>
        <taxon>Planctomycetota</taxon>
        <taxon>Planctomycetia</taxon>
        <taxon>Planctomycetia incertae sedis</taxon>
        <taxon>Engelhardtia</taxon>
    </lineage>
</organism>
<evidence type="ECO:0000256" key="1">
    <source>
        <dbReference type="SAM" id="MobiDB-lite"/>
    </source>
</evidence>
<evidence type="ECO:0000313" key="2">
    <source>
        <dbReference type="EMBL" id="QDU67940.1"/>
    </source>
</evidence>
<proteinExistence type="predicted"/>
<sequence>MKARRSGARGPAGGLRLVASAGLAAGAALLAWGLWLPPKSADPAPEPAFGSSPEVEPEDHGPTPADESPPSANVALAARVLDSLGRPVAGASAVVAGPGGRILARARTDSGGLLLLRPARQALGRDAVIVIADEGAVHWRPAPTESAWLDELVLSSEASILGQLLLPDGTPVSGVELRARLVALEGDASGIATAGMEAIAAEAEVRVAHTDPLGRFDLTGLTPGEHLLEARLGADESWARLWITSHPASLVSARERSQREVVSIDALLVEVVATDGGGLPLREGRVRVRGVGPDGSAFETGGPLDSARGQRTLLVPAAARLELEAQGAGGLRVASQVDLGDEPTGVVRVEMRALGLPGVARLLAVAIAPGGGALAASTSLWRLEDGGAQHPLEVAPDAEGWIGPLEPGRWRLRLEAVGDRDPRHPTLSLPFAPVELEFELRAGDARRLELPVWSGQRLVLTLEPPREGWEPRGAVEVLEPGGWRRLSFYDQSSAEREGLPQPGRPARSWTPIDPAATRLVVELEGREPIERELDLPLDGDLEVVVALD</sequence>
<name>A0A518BLT6_9BACT</name>
<evidence type="ECO:0000313" key="3">
    <source>
        <dbReference type="Proteomes" id="UP000316921"/>
    </source>
</evidence>
<dbReference type="AlphaFoldDB" id="A0A518BLT6"/>
<accession>A0A518BLT6</accession>
<dbReference type="Proteomes" id="UP000316921">
    <property type="component" value="Chromosome"/>
</dbReference>
<dbReference type="RefSeq" id="WP_145168414.1">
    <property type="nucleotide sequence ID" value="NZ_CP036287.1"/>
</dbReference>
<reference evidence="2 3" key="1">
    <citation type="submission" date="2019-02" db="EMBL/GenBank/DDBJ databases">
        <title>Deep-cultivation of Planctomycetes and their phenomic and genomic characterization uncovers novel biology.</title>
        <authorList>
            <person name="Wiegand S."/>
            <person name="Jogler M."/>
            <person name="Boedeker C."/>
            <person name="Pinto D."/>
            <person name="Vollmers J."/>
            <person name="Rivas-Marin E."/>
            <person name="Kohn T."/>
            <person name="Peeters S.H."/>
            <person name="Heuer A."/>
            <person name="Rast P."/>
            <person name="Oberbeckmann S."/>
            <person name="Bunk B."/>
            <person name="Jeske O."/>
            <person name="Meyerdierks A."/>
            <person name="Storesund J.E."/>
            <person name="Kallscheuer N."/>
            <person name="Luecker S."/>
            <person name="Lage O.M."/>
            <person name="Pohl T."/>
            <person name="Merkel B.J."/>
            <person name="Hornburger P."/>
            <person name="Mueller R.-W."/>
            <person name="Bruemmer F."/>
            <person name="Labrenz M."/>
            <person name="Spormann A.M."/>
            <person name="Op den Camp H."/>
            <person name="Overmann J."/>
            <person name="Amann R."/>
            <person name="Jetten M.S.M."/>
            <person name="Mascher T."/>
            <person name="Medema M.H."/>
            <person name="Devos D.P."/>
            <person name="Kaster A.-K."/>
            <person name="Ovreas L."/>
            <person name="Rohde M."/>
            <person name="Galperin M.Y."/>
            <person name="Jogler C."/>
        </authorList>
    </citation>
    <scope>NUCLEOTIDE SEQUENCE [LARGE SCALE GENOMIC DNA]</scope>
    <source>
        <strain evidence="2 3">Pla133</strain>
    </source>
</reference>
<keyword evidence="3" id="KW-1185">Reference proteome</keyword>
<dbReference type="EMBL" id="CP036287">
    <property type="protein sequence ID" value="QDU67940.1"/>
    <property type="molecule type" value="Genomic_DNA"/>
</dbReference>
<protein>
    <submittedName>
        <fullName evidence="2">Uncharacterized protein</fullName>
    </submittedName>
</protein>
<feature type="region of interest" description="Disordered" evidence="1">
    <location>
        <begin position="41"/>
        <end position="71"/>
    </location>
</feature>
<gene>
    <name evidence="2" type="ORF">Pla133_30310</name>
</gene>